<keyword evidence="1 2" id="KW-0732">Signal</keyword>
<feature type="chain" id="PRO_5039644182" evidence="2">
    <location>
        <begin position="28"/>
        <end position="133"/>
    </location>
</feature>
<name>A0A9D1LEH1_9BURK</name>
<dbReference type="EMBL" id="DVMY01000014">
    <property type="protein sequence ID" value="HIU36744.1"/>
    <property type="molecule type" value="Genomic_DNA"/>
</dbReference>
<sequence>MLLETTMRKITLAAALCAFLIPMVSQAQAPSGFAAQPSGQPQGFELTTLKSIEEVFKNSYDEQLVVLRGRFTRQVTHDKYEFTDENGNTIVAELDDDRDWSHVAKDALMDILAEVDRDWRKVELEVLEAKPAR</sequence>
<organism evidence="3 4">
    <name type="scientific">Candidatus Aphodousia faecigallinarum</name>
    <dbReference type="NCBI Taxonomy" id="2840677"/>
    <lineage>
        <taxon>Bacteria</taxon>
        <taxon>Pseudomonadati</taxon>
        <taxon>Pseudomonadota</taxon>
        <taxon>Betaproteobacteria</taxon>
        <taxon>Burkholderiales</taxon>
        <taxon>Sutterellaceae</taxon>
        <taxon>Sutterellaceae incertae sedis</taxon>
        <taxon>Candidatus Aphodousia</taxon>
    </lineage>
</organism>
<dbReference type="PANTHER" id="PTHR36571">
    <property type="entry name" value="PROTEIN YGIW"/>
    <property type="match status" value="1"/>
</dbReference>
<dbReference type="InterPro" id="IPR036700">
    <property type="entry name" value="BOBF_sf"/>
</dbReference>
<dbReference type="Gene3D" id="2.40.50.200">
    <property type="entry name" value="Bacterial OB-fold"/>
    <property type="match status" value="1"/>
</dbReference>
<dbReference type="Pfam" id="PF04076">
    <property type="entry name" value="BOF"/>
    <property type="match status" value="1"/>
</dbReference>
<reference evidence="3" key="2">
    <citation type="journal article" date="2021" name="PeerJ">
        <title>Extensive microbial diversity within the chicken gut microbiome revealed by metagenomics and culture.</title>
        <authorList>
            <person name="Gilroy R."/>
            <person name="Ravi A."/>
            <person name="Getino M."/>
            <person name="Pursley I."/>
            <person name="Horton D.L."/>
            <person name="Alikhan N.F."/>
            <person name="Baker D."/>
            <person name="Gharbi K."/>
            <person name="Hall N."/>
            <person name="Watson M."/>
            <person name="Adriaenssens E.M."/>
            <person name="Foster-Nyarko E."/>
            <person name="Jarju S."/>
            <person name="Secka A."/>
            <person name="Antonio M."/>
            <person name="Oren A."/>
            <person name="Chaudhuri R.R."/>
            <person name="La Ragione R."/>
            <person name="Hildebrand F."/>
            <person name="Pallen M.J."/>
        </authorList>
    </citation>
    <scope>NUCLEOTIDE SEQUENCE</scope>
    <source>
        <strain evidence="3">7463</strain>
    </source>
</reference>
<gene>
    <name evidence="3" type="ORF">IAC56_00465</name>
</gene>
<dbReference type="Proteomes" id="UP000824083">
    <property type="component" value="Unassembled WGS sequence"/>
</dbReference>
<dbReference type="PANTHER" id="PTHR36571:SF1">
    <property type="entry name" value="PROTEIN YGIW"/>
    <property type="match status" value="1"/>
</dbReference>
<evidence type="ECO:0000256" key="1">
    <source>
        <dbReference type="ARBA" id="ARBA00022729"/>
    </source>
</evidence>
<evidence type="ECO:0000313" key="4">
    <source>
        <dbReference type="Proteomes" id="UP000824083"/>
    </source>
</evidence>
<comment type="caution">
    <text evidence="3">The sequence shown here is derived from an EMBL/GenBank/DDBJ whole genome shotgun (WGS) entry which is preliminary data.</text>
</comment>
<dbReference type="AlphaFoldDB" id="A0A9D1LEH1"/>
<feature type="signal peptide" evidence="2">
    <location>
        <begin position="1"/>
        <end position="27"/>
    </location>
</feature>
<dbReference type="SUPFAM" id="SSF101756">
    <property type="entry name" value="Hypothetical protein YgiW"/>
    <property type="match status" value="1"/>
</dbReference>
<evidence type="ECO:0000313" key="3">
    <source>
        <dbReference type="EMBL" id="HIU36744.1"/>
    </source>
</evidence>
<dbReference type="InterPro" id="IPR005220">
    <property type="entry name" value="CarO-like"/>
</dbReference>
<proteinExistence type="predicted"/>
<protein>
    <submittedName>
        <fullName evidence="3">NirD/YgiW/YdeI family stress tolerance protein</fullName>
    </submittedName>
</protein>
<dbReference type="NCBIfam" id="NF033674">
    <property type="entry name" value="stress_OB_fold"/>
    <property type="match status" value="1"/>
</dbReference>
<evidence type="ECO:0000256" key="2">
    <source>
        <dbReference type="SAM" id="SignalP"/>
    </source>
</evidence>
<accession>A0A9D1LEH1</accession>
<reference evidence="3" key="1">
    <citation type="submission" date="2020-10" db="EMBL/GenBank/DDBJ databases">
        <authorList>
            <person name="Gilroy R."/>
        </authorList>
    </citation>
    <scope>NUCLEOTIDE SEQUENCE</scope>
    <source>
        <strain evidence="3">7463</strain>
    </source>
</reference>